<dbReference type="InterPro" id="IPR011335">
    <property type="entry name" value="Restrct_endonuc-II-like"/>
</dbReference>
<evidence type="ECO:0000313" key="5">
    <source>
        <dbReference type="Proteomes" id="UP001155145"/>
    </source>
</evidence>
<dbReference type="EMBL" id="CP094984">
    <property type="protein sequence ID" value="UON92909.1"/>
    <property type="molecule type" value="Genomic_DNA"/>
</dbReference>
<evidence type="ECO:0000313" key="4">
    <source>
        <dbReference type="Proteomes" id="UP000829758"/>
    </source>
</evidence>
<dbReference type="Proteomes" id="UP000829758">
    <property type="component" value="Chromosome"/>
</dbReference>
<dbReference type="Proteomes" id="UP001155145">
    <property type="component" value="Unassembled WGS sequence"/>
</dbReference>
<reference evidence="2" key="1">
    <citation type="submission" date="2021-10" db="EMBL/GenBank/DDBJ databases">
        <title>Novel species in genus Arthrobacter.</title>
        <authorList>
            <person name="Liu Y."/>
        </authorList>
    </citation>
    <scope>NUCLEOTIDE SEQUENCE</scope>
    <source>
        <strain evidence="4">zg-Y462</strain>
        <strain evidence="2">Zg-Y462</strain>
    </source>
</reference>
<dbReference type="AlphaFoldDB" id="A0A9X1M975"/>
<evidence type="ECO:0000313" key="3">
    <source>
        <dbReference type="EMBL" id="UON92909.1"/>
    </source>
</evidence>
<dbReference type="SUPFAM" id="SSF52980">
    <property type="entry name" value="Restriction endonuclease-like"/>
    <property type="match status" value="1"/>
</dbReference>
<dbReference type="RefSeq" id="WP_227928860.1">
    <property type="nucleotide sequence ID" value="NZ_CP094984.1"/>
</dbReference>
<name>A0A9X1M975_9MICC</name>
<dbReference type="Pfam" id="PF04480">
    <property type="entry name" value="DUF559"/>
    <property type="match status" value="1"/>
</dbReference>
<accession>A0A9X1M975</accession>
<organism evidence="2 5">
    <name type="scientific">Arthrobacter zhangbolii</name>
    <dbReference type="NCBI Taxonomy" id="2886936"/>
    <lineage>
        <taxon>Bacteria</taxon>
        <taxon>Bacillati</taxon>
        <taxon>Actinomycetota</taxon>
        <taxon>Actinomycetes</taxon>
        <taxon>Micrococcales</taxon>
        <taxon>Micrococcaceae</taxon>
        <taxon>Arthrobacter</taxon>
    </lineage>
</organism>
<protein>
    <submittedName>
        <fullName evidence="2">DUF559 domain-containing protein</fullName>
    </submittedName>
</protein>
<keyword evidence="4" id="KW-1185">Reference proteome</keyword>
<dbReference type="Gene3D" id="3.40.960.10">
    <property type="entry name" value="VSR Endonuclease"/>
    <property type="match status" value="1"/>
</dbReference>
<dbReference type="EMBL" id="JAJFZT010000006">
    <property type="protein sequence ID" value="MCC3272842.1"/>
    <property type="molecule type" value="Genomic_DNA"/>
</dbReference>
<sequence>MADAERGEQPALPGPVLPGSVFTVAEARARGVPPAALRRKEYDAVGYGIRAVTGVEPSLLHIVRPLAPVSGLTVASHTTAAALWGMWLPRRLANGPLHLTRPLRLSRPRRKGVAGHQAPLLREDVVRIAGILITSPSWTWCDLAALLPVADLVVAGDSVLRRLDAPVRGGYLPRPDPLCRVQDLQDLIDRRSGSRGISTARTALGLMRPGVDSAPESRLRLLILSAGLPEPEVNRWIMGAGGRPVSRPDLQYRALRIALEYEGEHHLRDPDQWHRDIERDERLRQLGWVVLRFSKKHLRPENRAATEERIRSTLRARGWYPGRAV</sequence>
<dbReference type="InterPro" id="IPR007569">
    <property type="entry name" value="DUF559"/>
</dbReference>
<evidence type="ECO:0000259" key="1">
    <source>
        <dbReference type="Pfam" id="PF04480"/>
    </source>
</evidence>
<evidence type="ECO:0000313" key="2">
    <source>
        <dbReference type="EMBL" id="MCC3272842.1"/>
    </source>
</evidence>
<proteinExistence type="predicted"/>
<feature type="domain" description="DUF559" evidence="1">
    <location>
        <begin position="253"/>
        <end position="308"/>
    </location>
</feature>
<gene>
    <name evidence="2" type="ORF">LJ755_08870</name>
    <name evidence="3" type="ORF">MUK71_04495</name>
</gene>